<reference evidence="2 3" key="1">
    <citation type="submission" date="2014-04" db="EMBL/GenBank/DDBJ databases">
        <title>Aquimarina sp. 22II-S11-z7 Genome Sequencing.</title>
        <authorList>
            <person name="Lai Q."/>
        </authorList>
    </citation>
    <scope>NUCLEOTIDE SEQUENCE [LARGE SCALE GENOMIC DNA]</scope>
    <source>
        <strain evidence="2 3">22II-S11-z7</strain>
    </source>
</reference>
<evidence type="ECO:0000313" key="3">
    <source>
        <dbReference type="Proteomes" id="UP000023541"/>
    </source>
</evidence>
<dbReference type="InterPro" id="IPR021255">
    <property type="entry name" value="DUF2807"/>
</dbReference>
<comment type="caution">
    <text evidence="2">The sequence shown here is derived from an EMBL/GenBank/DDBJ whole genome shotgun (WGS) entry which is preliminary data.</text>
</comment>
<protein>
    <recommendedName>
        <fullName evidence="1">Putative auto-transporter adhesin head GIN domain-containing protein</fullName>
    </recommendedName>
</protein>
<dbReference type="EMBL" id="AQRA01000003">
    <property type="protein sequence ID" value="EZH74551.1"/>
    <property type="molecule type" value="Genomic_DNA"/>
</dbReference>
<dbReference type="STRING" id="1317122.ATO12_12345"/>
<dbReference type="Proteomes" id="UP000023541">
    <property type="component" value="Unassembled WGS sequence"/>
</dbReference>
<dbReference type="RefSeq" id="WP_240486110.1">
    <property type="nucleotide sequence ID" value="NZ_AQRA01000003.1"/>
</dbReference>
<proteinExistence type="predicted"/>
<feature type="domain" description="Putative auto-transporter adhesin head GIN" evidence="1">
    <location>
        <begin position="64"/>
        <end position="256"/>
    </location>
</feature>
<sequence>MNLNISLKKQNVRLDMSKSFLKHIVVRCIGIWVVLFLFGCDSENASDCFQRTGTIVRKEIEVSDFTRILVNPNIELIIKEGATTSIIIETGDNLLNEVSAIVEDDRLVLSNTNDCAFFRDFNQTKVFVTAPNITEIRSGTQFDISSDGILNYTSLTLLSEDFGGNTETTTGTFNLSVDCENIGIVGNNIASFFITGTVQALDVNFASGTGRFEGANLVAENVQVFHRGTNKIIVNPQQSITGEIRSTGDVISVNRPSIVEVETFFTGKLIFQ</sequence>
<name>A0A023BWY9_9FLAO</name>
<evidence type="ECO:0000259" key="1">
    <source>
        <dbReference type="Pfam" id="PF10988"/>
    </source>
</evidence>
<dbReference type="eggNOG" id="ENOG502ZC8P">
    <property type="taxonomic scope" value="Bacteria"/>
</dbReference>
<organism evidence="2 3">
    <name type="scientific">Aquimarina atlantica</name>
    <dbReference type="NCBI Taxonomy" id="1317122"/>
    <lineage>
        <taxon>Bacteria</taxon>
        <taxon>Pseudomonadati</taxon>
        <taxon>Bacteroidota</taxon>
        <taxon>Flavobacteriia</taxon>
        <taxon>Flavobacteriales</taxon>
        <taxon>Flavobacteriaceae</taxon>
        <taxon>Aquimarina</taxon>
    </lineage>
</organism>
<dbReference type="AlphaFoldDB" id="A0A023BWY9"/>
<dbReference type="Gene3D" id="2.160.20.120">
    <property type="match status" value="1"/>
</dbReference>
<evidence type="ECO:0000313" key="2">
    <source>
        <dbReference type="EMBL" id="EZH74551.1"/>
    </source>
</evidence>
<accession>A0A023BWY9</accession>
<gene>
    <name evidence="2" type="ORF">ATO12_12345</name>
</gene>
<dbReference type="Pfam" id="PF10988">
    <property type="entry name" value="DUF2807"/>
    <property type="match status" value="1"/>
</dbReference>
<keyword evidence="3" id="KW-1185">Reference proteome</keyword>